<dbReference type="OrthoDB" id="9772589at2"/>
<keyword evidence="2 3" id="KW-0732">Signal</keyword>
<evidence type="ECO:0000256" key="3">
    <source>
        <dbReference type="SAM" id="SignalP"/>
    </source>
</evidence>
<dbReference type="Proteomes" id="UP000237749">
    <property type="component" value="Unassembled WGS sequence"/>
</dbReference>
<proteinExistence type="inferred from homology"/>
<evidence type="ECO:0000313" key="5">
    <source>
        <dbReference type="EMBL" id="PPK81488.1"/>
    </source>
</evidence>
<accession>A0A2S6HUI2</accession>
<dbReference type="PROSITE" id="PS51257">
    <property type="entry name" value="PROKAR_LIPOPROTEIN"/>
    <property type="match status" value="1"/>
</dbReference>
<dbReference type="EMBL" id="PTJA01000004">
    <property type="protein sequence ID" value="PPK81488.1"/>
    <property type="molecule type" value="Genomic_DNA"/>
</dbReference>
<dbReference type="PANTHER" id="PTHR30483:SF6">
    <property type="entry name" value="PERIPLASMIC BINDING PROTEIN OF ABC TRANSPORTER FOR NATURAL AMINO ACIDS"/>
    <property type="match status" value="1"/>
</dbReference>
<comment type="caution">
    <text evidence="5">The sequence shown here is derived from an EMBL/GenBank/DDBJ whole genome shotgun (WGS) entry which is preliminary data.</text>
</comment>
<evidence type="ECO:0000256" key="1">
    <source>
        <dbReference type="ARBA" id="ARBA00010062"/>
    </source>
</evidence>
<evidence type="ECO:0000256" key="2">
    <source>
        <dbReference type="ARBA" id="ARBA00022729"/>
    </source>
</evidence>
<dbReference type="PANTHER" id="PTHR30483">
    <property type="entry name" value="LEUCINE-SPECIFIC-BINDING PROTEIN"/>
    <property type="match status" value="1"/>
</dbReference>
<dbReference type="RefSeq" id="WP_104436578.1">
    <property type="nucleotide sequence ID" value="NZ_PTJA01000004.1"/>
</dbReference>
<dbReference type="InterPro" id="IPR028081">
    <property type="entry name" value="Leu-bd"/>
</dbReference>
<organism evidence="5 6">
    <name type="scientific">Lacrimispora xylanisolvens</name>
    <dbReference type="NCBI Taxonomy" id="384636"/>
    <lineage>
        <taxon>Bacteria</taxon>
        <taxon>Bacillati</taxon>
        <taxon>Bacillota</taxon>
        <taxon>Clostridia</taxon>
        <taxon>Lachnospirales</taxon>
        <taxon>Lachnospiraceae</taxon>
        <taxon>Lacrimispora</taxon>
    </lineage>
</organism>
<keyword evidence="6" id="KW-1185">Reference proteome</keyword>
<evidence type="ECO:0000259" key="4">
    <source>
        <dbReference type="Pfam" id="PF13458"/>
    </source>
</evidence>
<dbReference type="InterPro" id="IPR028082">
    <property type="entry name" value="Peripla_BP_I"/>
</dbReference>
<dbReference type="AlphaFoldDB" id="A0A2S6HUI2"/>
<dbReference type="Gene3D" id="3.40.50.2300">
    <property type="match status" value="2"/>
</dbReference>
<sequence length="404" mass="42343">MRKKLLSAVLIGAMASSLLAGCGSSAQQSAAGAGTKAVSGETKAAGDGSKTIKIGAICSLTGGSAIYGEGAQNAITMAAEEINSSDSEYKIEIVNGGKVVDDASDAKQAINAYNSLMKESPDAIVGCFFSSVTLPIAEQASKDNMLLLATGATNKDVTLKGPSIFRDCFIDPYQGKMAAQFAKEKGWKKAAVIYAKDDDYSNGLKDAFIENAKANGIEVVYTGECTTKDTDFSSQASQVVAKGADFLFYPCFLDTVPLLVGAARDAGFTGAIMGGDGWDGADTKGVEDKFDNCYFTNHYSSEDTAPAVSNFVSKYKEKYGTESLNACAALYYDAVYMIAEAAKNGKATDTASLIKGMTKMTFTGVGGTFTLDENGDPEKSVAINTFEGGKVKWLMTLSPEGTKK</sequence>
<dbReference type="CDD" id="cd06347">
    <property type="entry name" value="PBP1_ABC_LivK_ligand_binding-like"/>
    <property type="match status" value="1"/>
</dbReference>
<evidence type="ECO:0000313" key="6">
    <source>
        <dbReference type="Proteomes" id="UP000237749"/>
    </source>
</evidence>
<dbReference type="InterPro" id="IPR051010">
    <property type="entry name" value="BCAA_transport"/>
</dbReference>
<feature type="chain" id="PRO_5038536306" evidence="3">
    <location>
        <begin position="21"/>
        <end position="404"/>
    </location>
</feature>
<comment type="similarity">
    <text evidence="1">Belongs to the leucine-binding protein family.</text>
</comment>
<dbReference type="SUPFAM" id="SSF53822">
    <property type="entry name" value="Periplasmic binding protein-like I"/>
    <property type="match status" value="1"/>
</dbReference>
<protein>
    <submittedName>
        <fullName evidence="5">Amino acid/amide ABC transporter substrate-binding protein (HAAT family)</fullName>
    </submittedName>
</protein>
<feature type="domain" description="Leucine-binding protein" evidence="4">
    <location>
        <begin position="51"/>
        <end position="386"/>
    </location>
</feature>
<gene>
    <name evidence="5" type="ORF">BXY41_104291</name>
</gene>
<dbReference type="Pfam" id="PF13458">
    <property type="entry name" value="Peripla_BP_6"/>
    <property type="match status" value="1"/>
</dbReference>
<reference evidence="5 6" key="1">
    <citation type="submission" date="2018-02" db="EMBL/GenBank/DDBJ databases">
        <title>Genomic Encyclopedia of Archaeal and Bacterial Type Strains, Phase II (KMG-II): from individual species to whole genera.</title>
        <authorList>
            <person name="Goeker M."/>
        </authorList>
    </citation>
    <scope>NUCLEOTIDE SEQUENCE [LARGE SCALE GENOMIC DNA]</scope>
    <source>
        <strain evidence="5 6">DSM 3808</strain>
    </source>
</reference>
<feature type="signal peptide" evidence="3">
    <location>
        <begin position="1"/>
        <end position="20"/>
    </location>
</feature>
<name>A0A2S6HUI2_9FIRM</name>